<proteinExistence type="inferred from homology"/>
<dbReference type="InterPro" id="IPR003495">
    <property type="entry name" value="CobW/HypB/UreG_nucleotide-bd"/>
</dbReference>
<dbReference type="PANTHER" id="PTHR13748:SF62">
    <property type="entry name" value="COBW DOMAIN-CONTAINING PROTEIN"/>
    <property type="match status" value="1"/>
</dbReference>
<evidence type="ECO:0000256" key="4">
    <source>
        <dbReference type="ARBA" id="ARBA00034320"/>
    </source>
</evidence>
<dbReference type="InterPro" id="IPR036627">
    <property type="entry name" value="CobW-likC_sf"/>
</dbReference>
<reference evidence="9 10" key="1">
    <citation type="submission" date="2019-07" db="EMBL/GenBank/DDBJ databases">
        <title>Genome sequencing for Formosa sp. PS13.</title>
        <authorList>
            <person name="Park S.-J."/>
        </authorList>
    </citation>
    <scope>NUCLEOTIDE SEQUENCE [LARGE SCALE GENOMIC DNA]</scope>
    <source>
        <strain evidence="9 10">PS13</strain>
    </source>
</reference>
<dbReference type="SUPFAM" id="SSF90002">
    <property type="entry name" value="Hypothetical protein YjiA, C-terminal domain"/>
    <property type="match status" value="1"/>
</dbReference>
<dbReference type="PANTHER" id="PTHR13748">
    <property type="entry name" value="COBW-RELATED"/>
    <property type="match status" value="1"/>
</dbReference>
<feature type="domain" description="CobW/HypB/UreG nucleotide-binding" evidence="7">
    <location>
        <begin position="5"/>
        <end position="207"/>
    </location>
</feature>
<accession>A0A516GSD0</accession>
<dbReference type="InterPro" id="IPR012824">
    <property type="entry name" value="CobW"/>
</dbReference>
<dbReference type="InterPro" id="IPR051316">
    <property type="entry name" value="Zinc-reg_GTPase_activator"/>
</dbReference>
<evidence type="ECO:0000256" key="1">
    <source>
        <dbReference type="ARBA" id="ARBA00022741"/>
    </source>
</evidence>
<sequence length="360" mass="40482">MKKIPITIVTGFLGVGKTTLVHNMLKKAKGKRIAVLVNEFGEVDVDGQLIASSECGDEDCNLVQLPNGCICCTVQEEFLPSMLQLLERKEEIDHIVIETSGLSMPKPLVKAVNWPDLKPHITIDSVITVVDAVGIATGEICDRERVQAQRLADETLDHETPIEELFLDQLSCADLVLVSKRDLVDDEKFEEVTKIITEKARPNIKIVPIIQGELDNAILLGIGASAEDDVDNRHSIHEEHHKHGNHHHHNDDVKTVLLEYPETSDIKILVKDLKAVVEQHEIYRIKGFVNIPNKPMRMVLQGVGARFEYYFERAWGANETRKTSLVVIGKNIELTENNEINTHAQSHHHHDHEHGHSHSH</sequence>
<dbReference type="GO" id="GO:0016787">
    <property type="term" value="F:hydrolase activity"/>
    <property type="evidence" value="ECO:0007669"/>
    <property type="project" value="UniProtKB-KW"/>
</dbReference>
<dbReference type="Gene3D" id="3.30.1220.10">
    <property type="entry name" value="CobW-like, C-terminal domain"/>
    <property type="match status" value="1"/>
</dbReference>
<evidence type="ECO:0000256" key="6">
    <source>
        <dbReference type="ARBA" id="ARBA00049117"/>
    </source>
</evidence>
<dbReference type="EMBL" id="CP041637">
    <property type="protein sequence ID" value="QDO94425.1"/>
    <property type="molecule type" value="Genomic_DNA"/>
</dbReference>
<comment type="similarity">
    <text evidence="4">Belongs to the SIMIBI class G3E GTPase family. ZNG1 subfamily.</text>
</comment>
<dbReference type="SUPFAM" id="SSF52540">
    <property type="entry name" value="P-loop containing nucleoside triphosphate hydrolases"/>
    <property type="match status" value="1"/>
</dbReference>
<keyword evidence="10" id="KW-1185">Reference proteome</keyword>
<evidence type="ECO:0000259" key="7">
    <source>
        <dbReference type="Pfam" id="PF02492"/>
    </source>
</evidence>
<evidence type="ECO:0000313" key="10">
    <source>
        <dbReference type="Proteomes" id="UP000319209"/>
    </source>
</evidence>
<dbReference type="OrthoDB" id="9808822at2"/>
<dbReference type="GO" id="GO:0005737">
    <property type="term" value="C:cytoplasm"/>
    <property type="evidence" value="ECO:0007669"/>
    <property type="project" value="TreeGrafter"/>
</dbReference>
<dbReference type="Pfam" id="PF02492">
    <property type="entry name" value="cobW"/>
    <property type="match status" value="1"/>
</dbReference>
<comment type="function">
    <text evidence="5">Zinc chaperone that directly transfers zinc cofactor to target proteins, thereby activating them. Zinc is transferred from the CXCC motif in the GTPase domain to the zinc binding site in target proteins in a process requiring GTP hydrolysis.</text>
</comment>
<dbReference type="CDD" id="cd03112">
    <property type="entry name" value="CobW-like"/>
    <property type="match status" value="1"/>
</dbReference>
<keyword evidence="2" id="KW-0378">Hydrolase</keyword>
<protein>
    <submittedName>
        <fullName evidence="9">Cobalamin biosynthesis protein CobW</fullName>
    </submittedName>
</protein>
<evidence type="ECO:0000256" key="5">
    <source>
        <dbReference type="ARBA" id="ARBA00045658"/>
    </source>
</evidence>
<dbReference type="GO" id="GO:0000166">
    <property type="term" value="F:nucleotide binding"/>
    <property type="evidence" value="ECO:0007669"/>
    <property type="project" value="UniProtKB-KW"/>
</dbReference>
<gene>
    <name evidence="9" type="primary">cobW</name>
    <name evidence="9" type="ORF">FNB79_10775</name>
</gene>
<keyword evidence="1" id="KW-0547">Nucleotide-binding</keyword>
<evidence type="ECO:0000259" key="8">
    <source>
        <dbReference type="Pfam" id="PF07683"/>
    </source>
</evidence>
<dbReference type="GO" id="GO:0009236">
    <property type="term" value="P:cobalamin biosynthetic process"/>
    <property type="evidence" value="ECO:0007669"/>
    <property type="project" value="InterPro"/>
</dbReference>
<dbReference type="Pfam" id="PF07683">
    <property type="entry name" value="CobW_C"/>
    <property type="match status" value="1"/>
</dbReference>
<keyword evidence="3" id="KW-0143">Chaperone</keyword>
<dbReference type="NCBIfam" id="TIGR02475">
    <property type="entry name" value="CobW"/>
    <property type="match status" value="1"/>
</dbReference>
<evidence type="ECO:0000256" key="3">
    <source>
        <dbReference type="ARBA" id="ARBA00023186"/>
    </source>
</evidence>
<dbReference type="Proteomes" id="UP000319209">
    <property type="component" value="Chromosome"/>
</dbReference>
<dbReference type="KEGG" id="fop:FNB79_10775"/>
<evidence type="ECO:0000256" key="2">
    <source>
        <dbReference type="ARBA" id="ARBA00022801"/>
    </source>
</evidence>
<dbReference type="InterPro" id="IPR011629">
    <property type="entry name" value="CobW-like_C"/>
</dbReference>
<name>A0A516GSD0_9FLAO</name>
<evidence type="ECO:0000313" key="9">
    <source>
        <dbReference type="EMBL" id="QDO94425.1"/>
    </source>
</evidence>
<dbReference type="RefSeq" id="WP_143381310.1">
    <property type="nucleotide sequence ID" value="NZ_CP041637.1"/>
</dbReference>
<dbReference type="AlphaFoldDB" id="A0A516GSD0"/>
<organism evidence="9 10">
    <name type="scientific">Formosa sediminum</name>
    <dbReference type="NCBI Taxonomy" id="2594004"/>
    <lineage>
        <taxon>Bacteria</taxon>
        <taxon>Pseudomonadati</taxon>
        <taxon>Bacteroidota</taxon>
        <taxon>Flavobacteriia</taxon>
        <taxon>Flavobacteriales</taxon>
        <taxon>Flavobacteriaceae</taxon>
        <taxon>Formosa</taxon>
    </lineage>
</organism>
<dbReference type="Gene3D" id="3.40.50.300">
    <property type="entry name" value="P-loop containing nucleotide triphosphate hydrolases"/>
    <property type="match status" value="1"/>
</dbReference>
<comment type="catalytic activity">
    <reaction evidence="6">
        <text>GTP + H2O = GDP + phosphate + H(+)</text>
        <dbReference type="Rhea" id="RHEA:19669"/>
        <dbReference type="ChEBI" id="CHEBI:15377"/>
        <dbReference type="ChEBI" id="CHEBI:15378"/>
        <dbReference type="ChEBI" id="CHEBI:37565"/>
        <dbReference type="ChEBI" id="CHEBI:43474"/>
        <dbReference type="ChEBI" id="CHEBI:58189"/>
    </reaction>
    <physiologicalReaction direction="left-to-right" evidence="6">
        <dbReference type="Rhea" id="RHEA:19670"/>
    </physiologicalReaction>
</comment>
<dbReference type="InterPro" id="IPR027417">
    <property type="entry name" value="P-loop_NTPase"/>
</dbReference>
<feature type="domain" description="CobW C-terminal" evidence="8">
    <location>
        <begin position="273"/>
        <end position="333"/>
    </location>
</feature>